<name>A0AB38E6P2_XANCH</name>
<reference evidence="1 2" key="1">
    <citation type="submission" date="2017-10" db="EMBL/GenBank/DDBJ databases">
        <authorList>
            <person name="Regsiter A."/>
            <person name="William W."/>
        </authorList>
    </citation>
    <scope>NUCLEOTIDE SEQUENCE [LARGE SCALE GENOMIC DNA]</scope>
    <source>
        <strain evidence="1 2">CFBP7430</strain>
    </source>
</reference>
<dbReference type="Proteomes" id="UP000234166">
    <property type="component" value="Unassembled WGS sequence"/>
</dbReference>
<comment type="caution">
    <text evidence="1">The sequence shown here is derived from an EMBL/GenBank/DDBJ whole genome shotgun (WGS) entry which is preliminary data.</text>
</comment>
<evidence type="ECO:0000313" key="2">
    <source>
        <dbReference type="Proteomes" id="UP000234166"/>
    </source>
</evidence>
<sequence length="144" mass="15580">MLKRLQIGGQPLFGQPRLARLVTDGHRLTAGIMHRTSSCVVQRQGNAAAALIFIGGTHVAAVWAGHDKTSADRRPRFVDRATHARSIDGHAPAFLVARHHMPALRRHAGEMVWDTVGWIDHDGEPAADGVAAFAEIVDGKGQMK</sequence>
<evidence type="ECO:0000313" key="1">
    <source>
        <dbReference type="EMBL" id="SON92441.1"/>
    </source>
</evidence>
<proteinExistence type="predicted"/>
<organism evidence="1 2">
    <name type="scientific">Xanthomonas campestris pv. phaseoli</name>
    <dbReference type="NCBI Taxonomy" id="317013"/>
    <lineage>
        <taxon>Bacteria</taxon>
        <taxon>Pseudomonadati</taxon>
        <taxon>Pseudomonadota</taxon>
        <taxon>Gammaproteobacteria</taxon>
        <taxon>Lysobacterales</taxon>
        <taxon>Lysobacteraceae</taxon>
        <taxon>Xanthomonas</taxon>
    </lineage>
</organism>
<dbReference type="AlphaFoldDB" id="A0AB38E6P2"/>
<protein>
    <submittedName>
        <fullName evidence="1">Uncharacterized protein</fullName>
    </submittedName>
</protein>
<dbReference type="EMBL" id="OCYS01000134">
    <property type="protein sequence ID" value="SON92441.1"/>
    <property type="molecule type" value="Genomic_DNA"/>
</dbReference>
<accession>A0AB38E6P2</accession>
<gene>
    <name evidence="1" type="ORF">XAP7430_760110</name>
</gene>